<evidence type="ECO:0000256" key="7">
    <source>
        <dbReference type="ARBA" id="ARBA00023065"/>
    </source>
</evidence>
<comment type="subcellular location">
    <subcellularLocation>
        <location evidence="1">Cell membrane</location>
        <topology evidence="1">Multi-pass membrane protein</topology>
    </subcellularLocation>
</comment>
<evidence type="ECO:0000313" key="11">
    <source>
        <dbReference type="EMBL" id="SVA08194.1"/>
    </source>
</evidence>
<evidence type="ECO:0000256" key="1">
    <source>
        <dbReference type="ARBA" id="ARBA00004651"/>
    </source>
</evidence>
<dbReference type="InterPro" id="IPR050222">
    <property type="entry name" value="MATE_MdtK"/>
</dbReference>
<evidence type="ECO:0000256" key="9">
    <source>
        <dbReference type="ARBA" id="ARBA00031636"/>
    </source>
</evidence>
<feature type="transmembrane region" description="Helical" evidence="10">
    <location>
        <begin position="201"/>
        <end position="221"/>
    </location>
</feature>
<dbReference type="GO" id="GO:0006811">
    <property type="term" value="P:monoatomic ion transport"/>
    <property type="evidence" value="ECO:0007669"/>
    <property type="project" value="UniProtKB-KW"/>
</dbReference>
<dbReference type="GO" id="GO:0015297">
    <property type="term" value="F:antiporter activity"/>
    <property type="evidence" value="ECO:0007669"/>
    <property type="project" value="UniProtKB-KW"/>
</dbReference>
<keyword evidence="4" id="KW-1003">Cell membrane</keyword>
<reference evidence="11" key="1">
    <citation type="submission" date="2018-05" db="EMBL/GenBank/DDBJ databases">
        <authorList>
            <person name="Lanie J.A."/>
            <person name="Ng W.-L."/>
            <person name="Kazmierczak K.M."/>
            <person name="Andrzejewski T.M."/>
            <person name="Davidsen T.M."/>
            <person name="Wayne K.J."/>
            <person name="Tettelin H."/>
            <person name="Glass J.I."/>
            <person name="Rusch D."/>
            <person name="Podicherti R."/>
            <person name="Tsui H.-C.T."/>
            <person name="Winkler M.E."/>
        </authorList>
    </citation>
    <scope>NUCLEOTIDE SEQUENCE</scope>
</reference>
<keyword evidence="7" id="KW-0406">Ion transport</keyword>
<dbReference type="CDD" id="cd13131">
    <property type="entry name" value="MATE_NorM_like"/>
    <property type="match status" value="1"/>
</dbReference>
<sequence>VNRFDPLELSRLMRLGGPIVAASLLHLTVNATDIVMSGRYGSSDLAGVALATAIVGPINALLWGTLSGITPIVAQRFGAGAGAASSYIARQGVWIGIALSGVAMVLIANGHRLIGLIAAGNSVDATIVSVGYLQSVMWGLPGFALYSVLRSTSEGLGRTKPAVVAAVVMVVLNAALNYVFIFGRLGAPEMGGVGCGVATAIVNWSAAATMAIVVRWQNFLPPDFFRRKLILDLKQMAEITRVGFPIGLATFVEWGVFALVAICLSRFGEAAVAAHSIATNINGLTFMVPHALGMAAAIRVGHQVGQRDYAGAKTTGDTVLIVTLVFAAAMAVLLLGVREPLAALYTPAPDVQFIATRVFVFVALYQFIDNTQVTALGTLRGYKDTRGPMGLVMVAYWLVALPVALSLGFGWWTGNPMGI</sequence>
<keyword evidence="8 10" id="KW-0472">Membrane</keyword>
<evidence type="ECO:0000256" key="3">
    <source>
        <dbReference type="ARBA" id="ARBA00022449"/>
    </source>
</evidence>
<keyword evidence="5 10" id="KW-0812">Transmembrane</keyword>
<dbReference type="EMBL" id="UINC01003656">
    <property type="protein sequence ID" value="SVA08194.1"/>
    <property type="molecule type" value="Genomic_DNA"/>
</dbReference>
<feature type="transmembrane region" description="Helical" evidence="10">
    <location>
        <begin position="161"/>
        <end position="181"/>
    </location>
</feature>
<organism evidence="11">
    <name type="scientific">marine metagenome</name>
    <dbReference type="NCBI Taxonomy" id="408172"/>
    <lineage>
        <taxon>unclassified sequences</taxon>
        <taxon>metagenomes</taxon>
        <taxon>ecological metagenomes</taxon>
    </lineage>
</organism>
<dbReference type="NCBIfam" id="TIGR00797">
    <property type="entry name" value="matE"/>
    <property type="match status" value="1"/>
</dbReference>
<dbReference type="GO" id="GO:0005886">
    <property type="term" value="C:plasma membrane"/>
    <property type="evidence" value="ECO:0007669"/>
    <property type="project" value="UniProtKB-SubCell"/>
</dbReference>
<gene>
    <name evidence="11" type="ORF">METZ01_LOCUS61048</name>
</gene>
<feature type="transmembrane region" description="Helical" evidence="10">
    <location>
        <begin position="242"/>
        <end position="267"/>
    </location>
</feature>
<feature type="transmembrane region" description="Helical" evidence="10">
    <location>
        <begin position="273"/>
        <end position="298"/>
    </location>
</feature>
<dbReference type="PANTHER" id="PTHR43298:SF2">
    <property type="entry name" value="FMN_FAD EXPORTER YEEO-RELATED"/>
    <property type="match status" value="1"/>
</dbReference>
<evidence type="ECO:0000256" key="8">
    <source>
        <dbReference type="ARBA" id="ARBA00023136"/>
    </source>
</evidence>
<feature type="transmembrane region" description="Helical" evidence="10">
    <location>
        <begin position="389"/>
        <end position="412"/>
    </location>
</feature>
<proteinExistence type="predicted"/>
<feature type="transmembrane region" description="Helical" evidence="10">
    <location>
        <begin position="319"/>
        <end position="337"/>
    </location>
</feature>
<feature type="non-terminal residue" evidence="11">
    <location>
        <position position="419"/>
    </location>
</feature>
<dbReference type="PANTHER" id="PTHR43298">
    <property type="entry name" value="MULTIDRUG RESISTANCE PROTEIN NORM-RELATED"/>
    <property type="match status" value="1"/>
</dbReference>
<dbReference type="AlphaFoldDB" id="A0A381SXT5"/>
<feature type="transmembrane region" description="Helical" evidence="10">
    <location>
        <begin position="49"/>
        <end position="73"/>
    </location>
</feature>
<evidence type="ECO:0000256" key="2">
    <source>
        <dbReference type="ARBA" id="ARBA00022448"/>
    </source>
</evidence>
<keyword evidence="2" id="KW-0813">Transport</keyword>
<evidence type="ECO:0000256" key="5">
    <source>
        <dbReference type="ARBA" id="ARBA00022692"/>
    </source>
</evidence>
<evidence type="ECO:0000256" key="4">
    <source>
        <dbReference type="ARBA" id="ARBA00022475"/>
    </source>
</evidence>
<accession>A0A381SXT5</accession>
<keyword evidence="3" id="KW-0050">Antiport</keyword>
<feature type="non-terminal residue" evidence="11">
    <location>
        <position position="1"/>
    </location>
</feature>
<dbReference type="PIRSF" id="PIRSF006603">
    <property type="entry name" value="DinF"/>
    <property type="match status" value="1"/>
</dbReference>
<dbReference type="GO" id="GO:0042910">
    <property type="term" value="F:xenobiotic transmembrane transporter activity"/>
    <property type="evidence" value="ECO:0007669"/>
    <property type="project" value="InterPro"/>
</dbReference>
<keyword evidence="6 10" id="KW-1133">Transmembrane helix</keyword>
<protein>
    <recommendedName>
        <fullName evidence="9">Multidrug-efflux transporter</fullName>
    </recommendedName>
</protein>
<dbReference type="Pfam" id="PF01554">
    <property type="entry name" value="MatE"/>
    <property type="match status" value="2"/>
</dbReference>
<name>A0A381SXT5_9ZZZZ</name>
<feature type="transmembrane region" description="Helical" evidence="10">
    <location>
        <begin position="12"/>
        <end position="29"/>
    </location>
</feature>
<feature type="transmembrane region" description="Helical" evidence="10">
    <location>
        <begin position="93"/>
        <end position="114"/>
    </location>
</feature>
<dbReference type="InterPro" id="IPR048279">
    <property type="entry name" value="MdtK-like"/>
</dbReference>
<evidence type="ECO:0000256" key="6">
    <source>
        <dbReference type="ARBA" id="ARBA00022989"/>
    </source>
</evidence>
<feature type="transmembrane region" description="Helical" evidence="10">
    <location>
        <begin position="126"/>
        <end position="149"/>
    </location>
</feature>
<evidence type="ECO:0000256" key="10">
    <source>
        <dbReference type="SAM" id="Phobius"/>
    </source>
</evidence>
<dbReference type="InterPro" id="IPR002528">
    <property type="entry name" value="MATE_fam"/>
</dbReference>